<sequence length="514" mass="54031">MKAFVSPLVSLCIAASACVAGPAKAALPADAPVRHVLLVSVDGLHGSDLAHFVAAHPDSTLATLAKQGIDYTNAHTVAPADSFPGLMALVTGGTPAVTGVYYDDSYDRSLAAPGSDCSTLGSRVRYDESVDTGKPSAIDLAKMPRDPKNGCAPLLPHAYLRVNTIFDVVHDAGGYTAWIDKHPTYEIVQGPSGNGVNDIFLPEIGGNYEGMNNVATTEITGSLAKTERYDAMKARAILYEIDGRTHDGSKDAPVPNVFGMNFQSVNVGEKLHGWRDADGDLTPGLDASIGFVDGLLGRFVRELDKKGLRESTLIVITAKHGNGPIDPALLHKIDSDKLEQAVRVAAPGALAQITYDHGALIWLKDQSETSKIAAALRAHADELGIQDVLHGTRLADLFPSPKKDSRTPDLIVVTRDGVIYTSPHDGKLAEHGGFHDDDTSVALILSNPGLAGGRLVRYPVSTTEVAPTVIGALGLSPDKLQAVVREGAGILPGVNWTSSHALAQNEAGVTRAGP</sequence>
<dbReference type="PANTHER" id="PTHR42693">
    <property type="entry name" value="ARYLSULFATASE FAMILY MEMBER"/>
    <property type="match status" value="1"/>
</dbReference>
<dbReference type="PROSITE" id="PS51257">
    <property type="entry name" value="PROKAR_LIPOPROTEIN"/>
    <property type="match status" value="1"/>
</dbReference>
<dbReference type="InterPro" id="IPR002591">
    <property type="entry name" value="Phosphodiest/P_Trfase"/>
</dbReference>
<dbReference type="InterPro" id="IPR050738">
    <property type="entry name" value="Sulfatase"/>
</dbReference>
<dbReference type="PANTHER" id="PTHR42693:SF33">
    <property type="entry name" value="ARYLSULFATASE"/>
    <property type="match status" value="1"/>
</dbReference>
<dbReference type="AlphaFoldDB" id="A0A3D8JP83"/>
<evidence type="ECO:0000256" key="2">
    <source>
        <dbReference type="SAM" id="SignalP"/>
    </source>
</evidence>
<keyword evidence="4" id="KW-1185">Reference proteome</keyword>
<comment type="caution">
    <text evidence="3">The sequence shown here is derived from an EMBL/GenBank/DDBJ whole genome shotgun (WGS) entry which is preliminary data.</text>
</comment>
<dbReference type="OrthoDB" id="8355658at2"/>
<feature type="chain" id="PRO_5017808582" evidence="2">
    <location>
        <begin position="26"/>
        <end position="514"/>
    </location>
</feature>
<protein>
    <submittedName>
        <fullName evidence="3">Alkaline phosphatase family protein</fullName>
    </submittedName>
</protein>
<dbReference type="Proteomes" id="UP000256838">
    <property type="component" value="Unassembled WGS sequence"/>
</dbReference>
<dbReference type="GO" id="GO:0004065">
    <property type="term" value="F:arylsulfatase activity"/>
    <property type="evidence" value="ECO:0007669"/>
    <property type="project" value="TreeGrafter"/>
</dbReference>
<accession>A0A3D8JP83</accession>
<feature type="signal peptide" evidence="2">
    <location>
        <begin position="1"/>
        <end position="25"/>
    </location>
</feature>
<gene>
    <name evidence="3" type="ORF">DWV00_31870</name>
</gene>
<reference evidence="3 4" key="1">
    <citation type="submission" date="2018-08" db="EMBL/GenBank/DDBJ databases">
        <title>Paraburkholderia sp. DHOM06 isolated from forest soil.</title>
        <authorList>
            <person name="Gao Z.-H."/>
            <person name="Qiu L.-H."/>
        </authorList>
    </citation>
    <scope>NUCLEOTIDE SEQUENCE [LARGE SCALE GENOMIC DNA]</scope>
    <source>
        <strain evidence="3 4">DHOM06</strain>
    </source>
</reference>
<dbReference type="RefSeq" id="WP_115537600.1">
    <property type="nucleotide sequence ID" value="NZ_QRGA01000026.1"/>
</dbReference>
<dbReference type="EMBL" id="QRGA01000026">
    <property type="protein sequence ID" value="RDU94828.1"/>
    <property type="molecule type" value="Genomic_DNA"/>
</dbReference>
<proteinExistence type="inferred from homology"/>
<evidence type="ECO:0000313" key="4">
    <source>
        <dbReference type="Proteomes" id="UP000256838"/>
    </source>
</evidence>
<dbReference type="Gene3D" id="3.40.720.10">
    <property type="entry name" value="Alkaline Phosphatase, subunit A"/>
    <property type="match status" value="1"/>
</dbReference>
<evidence type="ECO:0000256" key="1">
    <source>
        <dbReference type="ARBA" id="ARBA00008779"/>
    </source>
</evidence>
<dbReference type="InterPro" id="IPR017850">
    <property type="entry name" value="Alkaline_phosphatase_core_sf"/>
</dbReference>
<evidence type="ECO:0000313" key="3">
    <source>
        <dbReference type="EMBL" id="RDU94828.1"/>
    </source>
</evidence>
<comment type="similarity">
    <text evidence="1">Belongs to the sulfatase family.</text>
</comment>
<dbReference type="Pfam" id="PF01663">
    <property type="entry name" value="Phosphodiest"/>
    <property type="match status" value="1"/>
</dbReference>
<dbReference type="SUPFAM" id="SSF53649">
    <property type="entry name" value="Alkaline phosphatase-like"/>
    <property type="match status" value="1"/>
</dbReference>
<name>A0A3D8JP83_9BURK</name>
<organism evidence="3 4">
    <name type="scientific">Trinickia dinghuensis</name>
    <dbReference type="NCBI Taxonomy" id="2291023"/>
    <lineage>
        <taxon>Bacteria</taxon>
        <taxon>Pseudomonadati</taxon>
        <taxon>Pseudomonadota</taxon>
        <taxon>Betaproteobacteria</taxon>
        <taxon>Burkholderiales</taxon>
        <taxon>Burkholderiaceae</taxon>
        <taxon>Trinickia</taxon>
    </lineage>
</organism>
<keyword evidence="2" id="KW-0732">Signal</keyword>